<evidence type="ECO:0000313" key="4">
    <source>
        <dbReference type="Proteomes" id="UP000240493"/>
    </source>
</evidence>
<evidence type="ECO:0000256" key="2">
    <source>
        <dbReference type="SAM" id="SignalP"/>
    </source>
</evidence>
<feature type="compositionally biased region" description="Polar residues" evidence="1">
    <location>
        <begin position="36"/>
        <end position="46"/>
    </location>
</feature>
<dbReference type="AlphaFoldDB" id="A0A2T3Z1G0"/>
<organism evidence="3 4">
    <name type="scientific">Trichoderma asperellum (strain ATCC 204424 / CBS 433.97 / NBRC 101777)</name>
    <dbReference type="NCBI Taxonomy" id="1042311"/>
    <lineage>
        <taxon>Eukaryota</taxon>
        <taxon>Fungi</taxon>
        <taxon>Dikarya</taxon>
        <taxon>Ascomycota</taxon>
        <taxon>Pezizomycotina</taxon>
        <taxon>Sordariomycetes</taxon>
        <taxon>Hypocreomycetidae</taxon>
        <taxon>Hypocreales</taxon>
        <taxon>Hypocreaceae</taxon>
        <taxon>Trichoderma</taxon>
    </lineage>
</organism>
<gene>
    <name evidence="3" type="ORF">M441DRAFT_236488</name>
</gene>
<feature type="signal peptide" evidence="2">
    <location>
        <begin position="1"/>
        <end position="19"/>
    </location>
</feature>
<feature type="region of interest" description="Disordered" evidence="1">
    <location>
        <begin position="36"/>
        <end position="77"/>
    </location>
</feature>
<feature type="compositionally biased region" description="Low complexity" evidence="1">
    <location>
        <begin position="47"/>
        <end position="77"/>
    </location>
</feature>
<evidence type="ECO:0000256" key="1">
    <source>
        <dbReference type="SAM" id="MobiDB-lite"/>
    </source>
</evidence>
<reference evidence="3 4" key="1">
    <citation type="submission" date="2016-07" db="EMBL/GenBank/DDBJ databases">
        <title>Multiple horizontal gene transfer events from other fungi enriched the ability of initially mycotrophic Trichoderma (Ascomycota) to feed on dead plant biomass.</title>
        <authorList>
            <consortium name="DOE Joint Genome Institute"/>
            <person name="Aerts A."/>
            <person name="Atanasova L."/>
            <person name="Chenthamara K."/>
            <person name="Zhang J."/>
            <person name="Grujic M."/>
            <person name="Henrissat B."/>
            <person name="Kuo A."/>
            <person name="Salamov A."/>
            <person name="Lipzen A."/>
            <person name="Labutti K."/>
            <person name="Barry K."/>
            <person name="Miao Y."/>
            <person name="Rahimi M.J."/>
            <person name="Shen Q."/>
            <person name="Grigoriev I.V."/>
            <person name="Kubicek C.P."/>
            <person name="Druzhinina I.S."/>
        </authorList>
    </citation>
    <scope>NUCLEOTIDE SEQUENCE [LARGE SCALE GENOMIC DNA]</scope>
    <source>
        <strain evidence="3 4">CBS 433.97</strain>
    </source>
</reference>
<evidence type="ECO:0000313" key="3">
    <source>
        <dbReference type="EMBL" id="PTB38649.1"/>
    </source>
</evidence>
<keyword evidence="2" id="KW-0732">Signal</keyword>
<sequence length="109" mass="11293">MQFSSLALVLLRKALLASGQDLPDIPSIAPRQFHSITLTTSGQKPPTTSSSTSTSSTSTTSLTSSTTTRSMSSASSGTGYDLVVIEIFTQPTGCDGGFTAVPSDTDVLW</sequence>
<name>A0A2T3Z1G0_TRIA4</name>
<proteinExistence type="predicted"/>
<keyword evidence="4" id="KW-1185">Reference proteome</keyword>
<dbReference type="Proteomes" id="UP000240493">
    <property type="component" value="Unassembled WGS sequence"/>
</dbReference>
<accession>A0A2T3Z1G0</accession>
<dbReference type="EMBL" id="KZ679265">
    <property type="protein sequence ID" value="PTB38649.1"/>
    <property type="molecule type" value="Genomic_DNA"/>
</dbReference>
<protein>
    <submittedName>
        <fullName evidence="3">Uncharacterized protein</fullName>
    </submittedName>
</protein>
<feature type="chain" id="PRO_5015511533" evidence="2">
    <location>
        <begin position="20"/>
        <end position="109"/>
    </location>
</feature>